<evidence type="ECO:0000256" key="12">
    <source>
        <dbReference type="PIRNR" id="PIRNR036852"/>
    </source>
</evidence>
<dbReference type="PROSITE" id="PS50879">
    <property type="entry name" value="RNASE_H_1"/>
    <property type="match status" value="1"/>
</dbReference>
<dbReference type="OrthoDB" id="407198at2759"/>
<dbReference type="Gene3D" id="3.40.970.10">
    <property type="entry name" value="Ribonuclease H1, N-terminal domain"/>
    <property type="match status" value="2"/>
</dbReference>
<dbReference type="Pfam" id="PF01693">
    <property type="entry name" value="Cauli_VI"/>
    <property type="match status" value="2"/>
</dbReference>
<feature type="domain" description="RNase H type-1" evidence="14">
    <location>
        <begin position="182"/>
        <end position="344"/>
    </location>
</feature>
<comment type="function">
    <text evidence="3 12">Endonuclease that specifically degrades the RNA of RNA-DNA hybrids.</text>
</comment>
<dbReference type="InterPro" id="IPR009027">
    <property type="entry name" value="Ribosomal_bL9/RNase_H1_N"/>
</dbReference>
<dbReference type="InterPro" id="IPR011320">
    <property type="entry name" value="RNase_H1_N"/>
</dbReference>
<evidence type="ECO:0000259" key="14">
    <source>
        <dbReference type="PROSITE" id="PS50879"/>
    </source>
</evidence>
<dbReference type="GO" id="GO:0003676">
    <property type="term" value="F:nucleic acid binding"/>
    <property type="evidence" value="ECO:0007669"/>
    <property type="project" value="UniProtKB-UniRule"/>
</dbReference>
<proteinExistence type="inferred from homology"/>
<dbReference type="InterPro" id="IPR012337">
    <property type="entry name" value="RNaseH-like_sf"/>
</dbReference>
<dbReference type="GO" id="GO:0004523">
    <property type="term" value="F:RNA-DNA hybrid ribonuclease activity"/>
    <property type="evidence" value="ECO:0007669"/>
    <property type="project" value="UniProtKB-UniRule"/>
</dbReference>
<keyword evidence="11 12" id="KW-0460">Magnesium</keyword>
<evidence type="ECO:0000256" key="6">
    <source>
        <dbReference type="ARBA" id="ARBA00017721"/>
    </source>
</evidence>
<dbReference type="PANTHER" id="PTHR10642:SF26">
    <property type="entry name" value="RIBONUCLEASE H1"/>
    <property type="match status" value="1"/>
</dbReference>
<feature type="region of interest" description="Disordered" evidence="13">
    <location>
        <begin position="50"/>
        <end position="101"/>
    </location>
</feature>
<keyword evidence="10 12" id="KW-0378">Hydrolase</keyword>
<dbReference type="AlphaFoldDB" id="A0A1Q3AAM9"/>
<dbReference type="Pfam" id="PF00075">
    <property type="entry name" value="RNase_H"/>
    <property type="match status" value="1"/>
</dbReference>
<accession>A0A1Q3AAM9</accession>
<evidence type="ECO:0000256" key="3">
    <source>
        <dbReference type="ARBA" id="ARBA00004065"/>
    </source>
</evidence>
<sequence length="347" mass="38334">MAKGYYAVQKGRHTGIYSSWDECKAQVSGFSGAIFKKLDNYEAARAFASGGTSGYKGSRITADSNPRESGVFKNPRSGISYGGSYHTSSPRVTKPAPKRSGNKYYSVKSSNPNVANRIFDNWSECQKYVKGQRGLSFKGFTDEASARGYIDGSLGDVMDYRHIGVSRDEFRSKYKLDGSTKFDQTTKVYCDGSALSNGRSKSRAGYGVYFEGHPEKSISKPLQSGPQTNNRAEIEAVSNALDVIWQDLTTNPAKPNYEIHTDSEYVSKLLNDRYATYDDSKLKELPNGDLAVPMIKKFAKVKQYYQLNKDAFVNDGKFTITWVKGHAGEAGNEKADELAREGAAKRA</sequence>
<dbReference type="InterPro" id="IPR036397">
    <property type="entry name" value="RNaseH_sf"/>
</dbReference>
<dbReference type="GO" id="GO:0043137">
    <property type="term" value="P:DNA replication, removal of RNA primer"/>
    <property type="evidence" value="ECO:0007669"/>
    <property type="project" value="TreeGrafter"/>
</dbReference>
<dbReference type="Proteomes" id="UP000187013">
    <property type="component" value="Unassembled WGS sequence"/>
</dbReference>
<keyword evidence="8 12" id="KW-0479">Metal-binding</keyword>
<dbReference type="InterPro" id="IPR037056">
    <property type="entry name" value="RNase_H1_N_sf"/>
</dbReference>
<evidence type="ECO:0000256" key="4">
    <source>
        <dbReference type="ARBA" id="ARBA00005300"/>
    </source>
</evidence>
<evidence type="ECO:0000256" key="10">
    <source>
        <dbReference type="ARBA" id="ARBA00022801"/>
    </source>
</evidence>
<comment type="catalytic activity">
    <reaction evidence="1 12">
        <text>Endonucleolytic cleavage to 5'-phosphomonoester.</text>
        <dbReference type="EC" id="3.1.26.4"/>
    </reaction>
</comment>
<dbReference type="GO" id="GO:0000287">
    <property type="term" value="F:magnesium ion binding"/>
    <property type="evidence" value="ECO:0007669"/>
    <property type="project" value="UniProtKB-UniRule"/>
</dbReference>
<comment type="cofactor">
    <cofactor evidence="2 12">
        <name>Mg(2+)</name>
        <dbReference type="ChEBI" id="CHEBI:18420"/>
    </cofactor>
</comment>
<evidence type="ECO:0000256" key="8">
    <source>
        <dbReference type="ARBA" id="ARBA00022723"/>
    </source>
</evidence>
<dbReference type="EC" id="3.1.26.4" evidence="5 12"/>
<gene>
    <name evidence="15" type="ORF">ZYGR_0AI00440</name>
</gene>
<dbReference type="SUPFAM" id="SSF53098">
    <property type="entry name" value="Ribonuclease H-like"/>
    <property type="match status" value="1"/>
</dbReference>
<protein>
    <recommendedName>
        <fullName evidence="6 12">Ribonuclease H</fullName>
        <shortName evidence="12">RNase H</shortName>
        <ecNumber evidence="5 12">3.1.26.4</ecNumber>
    </recommendedName>
</protein>
<keyword evidence="7 12" id="KW-0540">Nuclease</keyword>
<evidence type="ECO:0000313" key="15">
    <source>
        <dbReference type="EMBL" id="GAV52762.1"/>
    </source>
</evidence>
<dbReference type="InterPro" id="IPR017067">
    <property type="entry name" value="RNase_H1_euk"/>
</dbReference>
<evidence type="ECO:0000256" key="2">
    <source>
        <dbReference type="ARBA" id="ARBA00001946"/>
    </source>
</evidence>
<dbReference type="SUPFAM" id="SSF55658">
    <property type="entry name" value="L9 N-domain-like"/>
    <property type="match status" value="2"/>
</dbReference>
<reference evidence="15 16" key="1">
    <citation type="submission" date="2016-08" db="EMBL/GenBank/DDBJ databases">
        <title>Draft genome sequence of allopolyploid Zygosaccharomyces rouxii.</title>
        <authorList>
            <person name="Watanabe J."/>
            <person name="Uehara K."/>
            <person name="Mogi Y."/>
            <person name="Tsukioka Y."/>
        </authorList>
    </citation>
    <scope>NUCLEOTIDE SEQUENCE [LARGE SCALE GENOMIC DNA]</scope>
    <source>
        <strain evidence="15 16">NBRC 110957</strain>
    </source>
</reference>
<evidence type="ECO:0000256" key="1">
    <source>
        <dbReference type="ARBA" id="ARBA00000077"/>
    </source>
</evidence>
<dbReference type="InterPro" id="IPR050092">
    <property type="entry name" value="RNase_H"/>
</dbReference>
<dbReference type="InterPro" id="IPR002156">
    <property type="entry name" value="RNaseH_domain"/>
</dbReference>
<dbReference type="PANTHER" id="PTHR10642">
    <property type="entry name" value="RIBONUCLEASE H1"/>
    <property type="match status" value="1"/>
</dbReference>
<dbReference type="CDD" id="cd09280">
    <property type="entry name" value="RNase_HI_eukaryote_like"/>
    <property type="match status" value="1"/>
</dbReference>
<evidence type="ECO:0000256" key="7">
    <source>
        <dbReference type="ARBA" id="ARBA00022722"/>
    </source>
</evidence>
<keyword evidence="9 12" id="KW-0255">Endonuclease</keyword>
<dbReference type="EMBL" id="BDGX01000035">
    <property type="protein sequence ID" value="GAV52762.1"/>
    <property type="molecule type" value="Genomic_DNA"/>
</dbReference>
<comment type="similarity">
    <text evidence="4 12">Belongs to the RNase H family.</text>
</comment>
<dbReference type="PIRSF" id="PIRSF036852">
    <property type="entry name" value="Ribonuclease_H1_euk"/>
    <property type="match status" value="1"/>
</dbReference>
<evidence type="ECO:0000313" key="16">
    <source>
        <dbReference type="Proteomes" id="UP000187013"/>
    </source>
</evidence>
<dbReference type="Gene3D" id="3.30.420.10">
    <property type="entry name" value="Ribonuclease H-like superfamily/Ribonuclease H"/>
    <property type="match status" value="1"/>
</dbReference>
<dbReference type="FunFam" id="3.40.970.10:FF:000002">
    <property type="entry name" value="Ribonuclease H"/>
    <property type="match status" value="1"/>
</dbReference>
<evidence type="ECO:0000256" key="11">
    <source>
        <dbReference type="ARBA" id="ARBA00022842"/>
    </source>
</evidence>
<evidence type="ECO:0000256" key="5">
    <source>
        <dbReference type="ARBA" id="ARBA00012180"/>
    </source>
</evidence>
<organism evidence="15 16">
    <name type="scientific">Zygosaccharomyces rouxii</name>
    <dbReference type="NCBI Taxonomy" id="4956"/>
    <lineage>
        <taxon>Eukaryota</taxon>
        <taxon>Fungi</taxon>
        <taxon>Dikarya</taxon>
        <taxon>Ascomycota</taxon>
        <taxon>Saccharomycotina</taxon>
        <taxon>Saccharomycetes</taxon>
        <taxon>Saccharomycetales</taxon>
        <taxon>Saccharomycetaceae</taxon>
        <taxon>Zygosaccharomyces</taxon>
    </lineage>
</organism>
<comment type="caution">
    <text evidence="15">The sequence shown here is derived from an EMBL/GenBank/DDBJ whole genome shotgun (WGS) entry which is preliminary data.</text>
</comment>
<evidence type="ECO:0000256" key="9">
    <source>
        <dbReference type="ARBA" id="ARBA00022759"/>
    </source>
</evidence>
<evidence type="ECO:0000256" key="13">
    <source>
        <dbReference type="SAM" id="MobiDB-lite"/>
    </source>
</evidence>
<name>A0A1Q3AAM9_ZYGRO</name>